<accession>A0A7K0DTG8</accession>
<dbReference type="GO" id="GO:0006950">
    <property type="term" value="P:response to stress"/>
    <property type="evidence" value="ECO:0007669"/>
    <property type="project" value="TreeGrafter"/>
</dbReference>
<protein>
    <recommendedName>
        <fullName evidence="1">HTH marR-type domain-containing protein</fullName>
    </recommendedName>
</protein>
<gene>
    <name evidence="2" type="ORF">NRB56_44120</name>
</gene>
<dbReference type="PANTHER" id="PTHR33164">
    <property type="entry name" value="TRANSCRIPTIONAL REGULATOR, MARR FAMILY"/>
    <property type="match status" value="1"/>
</dbReference>
<organism evidence="2 3">
    <name type="scientific">Nocardia aurantia</name>
    <dbReference type="NCBI Taxonomy" id="2585199"/>
    <lineage>
        <taxon>Bacteria</taxon>
        <taxon>Bacillati</taxon>
        <taxon>Actinomycetota</taxon>
        <taxon>Actinomycetes</taxon>
        <taxon>Mycobacteriales</taxon>
        <taxon>Nocardiaceae</taxon>
        <taxon>Nocardia</taxon>
    </lineage>
</organism>
<dbReference type="PROSITE" id="PS50995">
    <property type="entry name" value="HTH_MARR_2"/>
    <property type="match status" value="1"/>
</dbReference>
<dbReference type="SUPFAM" id="SSF46785">
    <property type="entry name" value="Winged helix' DNA-binding domain"/>
    <property type="match status" value="1"/>
</dbReference>
<proteinExistence type="predicted"/>
<feature type="domain" description="HTH marR-type" evidence="1">
    <location>
        <begin position="1"/>
        <end position="144"/>
    </location>
</feature>
<evidence type="ECO:0000313" key="3">
    <source>
        <dbReference type="Proteomes" id="UP000431401"/>
    </source>
</evidence>
<dbReference type="RefSeq" id="WP_153345046.1">
    <property type="nucleotide sequence ID" value="NZ_WEGI01000009.1"/>
</dbReference>
<dbReference type="InterPro" id="IPR000835">
    <property type="entry name" value="HTH_MarR-typ"/>
</dbReference>
<dbReference type="InterPro" id="IPR036390">
    <property type="entry name" value="WH_DNA-bd_sf"/>
</dbReference>
<name>A0A7K0DTG8_9NOCA</name>
<reference evidence="2 3" key="1">
    <citation type="submission" date="2019-10" db="EMBL/GenBank/DDBJ databases">
        <title>Nocardia macrotermitis sp. nov. and Nocardia aurantia sp. nov., isolated from the gut of fungus growing-termite Macrotermes natalensis.</title>
        <authorList>
            <person name="Benndorf R."/>
            <person name="Schwitalla J."/>
            <person name="Martin K."/>
            <person name="De Beer W."/>
            <person name="Kaster A.-K."/>
            <person name="Vollmers J."/>
            <person name="Poulsen M."/>
            <person name="Beemelmanns C."/>
        </authorList>
    </citation>
    <scope>NUCLEOTIDE SEQUENCE [LARGE SCALE GENOMIC DNA]</scope>
    <source>
        <strain evidence="2 3">RB56</strain>
    </source>
</reference>
<sequence length="153" mass="16975">MVRWLTAEEQTTWSAYIRMRQRLEAAMAAGLARDGLSMPDYEIMVALSAAPGGRLRARDLAAEICWDKSRLSKHLARMDTRGLIERAPAADDARGISVCLTERGREALRRAAPNHVELVRQLFVDELTPDESTLLRTLSDRVATAAEELGGID</sequence>
<dbReference type="Proteomes" id="UP000431401">
    <property type="component" value="Unassembled WGS sequence"/>
</dbReference>
<dbReference type="PRINTS" id="PR00598">
    <property type="entry name" value="HTHMARR"/>
</dbReference>
<evidence type="ECO:0000259" key="1">
    <source>
        <dbReference type="PROSITE" id="PS50995"/>
    </source>
</evidence>
<dbReference type="PANTHER" id="PTHR33164:SF99">
    <property type="entry name" value="MARR FAMILY REGULATORY PROTEIN"/>
    <property type="match status" value="1"/>
</dbReference>
<dbReference type="Gene3D" id="1.10.10.10">
    <property type="entry name" value="Winged helix-like DNA-binding domain superfamily/Winged helix DNA-binding domain"/>
    <property type="match status" value="1"/>
</dbReference>
<dbReference type="InterPro" id="IPR039422">
    <property type="entry name" value="MarR/SlyA-like"/>
</dbReference>
<dbReference type="OrthoDB" id="8635520at2"/>
<dbReference type="InterPro" id="IPR036388">
    <property type="entry name" value="WH-like_DNA-bd_sf"/>
</dbReference>
<comment type="caution">
    <text evidence="2">The sequence shown here is derived from an EMBL/GenBank/DDBJ whole genome shotgun (WGS) entry which is preliminary data.</text>
</comment>
<dbReference type="EMBL" id="WEGI01000009">
    <property type="protein sequence ID" value="MQY28827.1"/>
    <property type="molecule type" value="Genomic_DNA"/>
</dbReference>
<evidence type="ECO:0000313" key="2">
    <source>
        <dbReference type="EMBL" id="MQY28827.1"/>
    </source>
</evidence>
<dbReference type="GO" id="GO:0003700">
    <property type="term" value="F:DNA-binding transcription factor activity"/>
    <property type="evidence" value="ECO:0007669"/>
    <property type="project" value="InterPro"/>
</dbReference>
<dbReference type="Pfam" id="PF12802">
    <property type="entry name" value="MarR_2"/>
    <property type="match status" value="1"/>
</dbReference>
<dbReference type="SMART" id="SM00347">
    <property type="entry name" value="HTH_MARR"/>
    <property type="match status" value="1"/>
</dbReference>
<dbReference type="AlphaFoldDB" id="A0A7K0DTG8"/>
<keyword evidence="3" id="KW-1185">Reference proteome</keyword>